<dbReference type="CDD" id="cd06592">
    <property type="entry name" value="GH31_NET37"/>
    <property type="match status" value="1"/>
</dbReference>
<dbReference type="SUPFAM" id="SSF51011">
    <property type="entry name" value="Glycosyl hydrolase domain"/>
    <property type="match status" value="1"/>
</dbReference>
<evidence type="ECO:0000313" key="9">
    <source>
        <dbReference type="Proteomes" id="UP001549920"/>
    </source>
</evidence>
<name>A0ABR3HIR1_LOXSC</name>
<proteinExistence type="inferred from homology"/>
<evidence type="ECO:0000313" key="8">
    <source>
        <dbReference type="EMBL" id="KAL0870290.1"/>
    </source>
</evidence>
<keyword evidence="9" id="KW-1185">Reference proteome</keyword>
<evidence type="ECO:0000256" key="2">
    <source>
        <dbReference type="ARBA" id="ARBA00022801"/>
    </source>
</evidence>
<dbReference type="Gene3D" id="3.20.20.80">
    <property type="entry name" value="Glycosidases"/>
    <property type="match status" value="1"/>
</dbReference>
<dbReference type="InterPro" id="IPR013780">
    <property type="entry name" value="Glyco_hydro_b"/>
</dbReference>
<evidence type="ECO:0000256" key="4">
    <source>
        <dbReference type="RuleBase" id="RU361185"/>
    </source>
</evidence>
<dbReference type="InterPro" id="IPR000322">
    <property type="entry name" value="Glyco_hydro_31_TIM"/>
</dbReference>
<dbReference type="EMBL" id="JBEUOH010000018">
    <property type="protein sequence ID" value="KAL0870290.1"/>
    <property type="molecule type" value="Genomic_DNA"/>
</dbReference>
<evidence type="ECO:0000256" key="5">
    <source>
        <dbReference type="SAM" id="SignalP"/>
    </source>
</evidence>
<keyword evidence="3 4" id="KW-0326">Glycosidase</keyword>
<sequence length="643" mass="73110">MIEDTILGIYCILTLALAASAQAVDLTVLDSPGAKAKLQDNPYGGLNIVLERNDISEVITVIGRHAGAIKDVVQDGDVVIQFSNDTTVRISAEDIAGEKSGQVITLTWEAPKTVKLEDCVNLGSNKWYGGPQQKRQYWPIERLILPDYSYVTKEADNCGVAEPYWLSSAGIFYYFDKKVPLFVDQNNQDKNAACFKAEVKSPYSSKRDRNDLIYAIGIFEDVRKAHEYAIERYLEKPTGIPDEKMITYPIWSTWARYKRDVNHDVVLKFADEINKYGFPNSQLEIDDLWETCYGSQTIDRDRFPNMKHTVDKLKQKGFRVTIWTHPFINKGCEPWYSEAKAKGYLVASEYGSIETSWWNDNETTTAYIDFTKPDAREWYMERLQTLKDTTGLDSFKFDAGESSWSPQIPLLKGDIRDQPGVITADYVRAVATFGPMVEVRSGYRTQNLPIFIRMIDKDTYWTFENGLPTLITTLLQMNMNGYPLVLPDMIGGNGYNEPPSKELFIRWLQANTFMPSMQFSYVPWDFDNETIQISKKYVDLHAQYAPQIIAACAEAVASGAPVNPPVWWVAPNDTEAYDISDQYMLGETILVAPVLEKGARERDVYLPAGQWLAQGDPTRRHNGGDWLRHYPAGLHELPYFVKA</sequence>
<feature type="domain" description="Glycosyl hydrolase family 31 C-terminal" evidence="7">
    <location>
        <begin position="559"/>
        <end position="643"/>
    </location>
</feature>
<dbReference type="Pfam" id="PF21365">
    <property type="entry name" value="Glyco_hydro_31_3rd"/>
    <property type="match status" value="1"/>
</dbReference>
<evidence type="ECO:0000259" key="6">
    <source>
        <dbReference type="Pfam" id="PF01055"/>
    </source>
</evidence>
<dbReference type="Pfam" id="PF01055">
    <property type="entry name" value="Glyco_hydro_31_2nd"/>
    <property type="match status" value="1"/>
</dbReference>
<reference evidence="8 9" key="1">
    <citation type="submission" date="2024-06" db="EMBL/GenBank/DDBJ databases">
        <title>A chromosome-level genome assembly of beet webworm, Loxostege sticticalis.</title>
        <authorList>
            <person name="Zhang Y."/>
        </authorList>
    </citation>
    <scope>NUCLEOTIDE SEQUENCE [LARGE SCALE GENOMIC DNA]</scope>
    <source>
        <strain evidence="8">AQ026</strain>
        <tissue evidence="8">Whole body</tissue>
    </source>
</reference>
<evidence type="ECO:0000259" key="7">
    <source>
        <dbReference type="Pfam" id="PF21365"/>
    </source>
</evidence>
<dbReference type="Gene3D" id="2.60.40.1180">
    <property type="entry name" value="Golgi alpha-mannosidase II"/>
    <property type="match status" value="1"/>
</dbReference>
<comment type="similarity">
    <text evidence="1 4">Belongs to the glycosyl hydrolase 31 family.</text>
</comment>
<gene>
    <name evidence="8" type="ORF">ABMA27_005315</name>
</gene>
<feature type="domain" description="Glycoside hydrolase family 31 TIM barrel" evidence="6">
    <location>
        <begin position="252"/>
        <end position="548"/>
    </location>
</feature>
<feature type="chain" id="PRO_5047365375" evidence="5">
    <location>
        <begin position="24"/>
        <end position="643"/>
    </location>
</feature>
<dbReference type="PANTHER" id="PTHR43053">
    <property type="entry name" value="GLYCOSIDASE FAMILY 31"/>
    <property type="match status" value="1"/>
</dbReference>
<evidence type="ECO:0000256" key="3">
    <source>
        <dbReference type="ARBA" id="ARBA00023295"/>
    </source>
</evidence>
<comment type="caution">
    <text evidence="8">The sequence shown here is derived from an EMBL/GenBank/DDBJ whole genome shotgun (WGS) entry which is preliminary data.</text>
</comment>
<dbReference type="InterPro" id="IPR050985">
    <property type="entry name" value="Alpha-glycosidase_related"/>
</dbReference>
<dbReference type="SUPFAM" id="SSF51445">
    <property type="entry name" value="(Trans)glycosidases"/>
    <property type="match status" value="1"/>
</dbReference>
<dbReference type="PANTHER" id="PTHR43053:SF4">
    <property type="entry name" value="MYOGENESIS-REGULATING GLYCOSIDASE"/>
    <property type="match status" value="1"/>
</dbReference>
<organism evidence="8 9">
    <name type="scientific">Loxostege sticticalis</name>
    <name type="common">Beet webworm moth</name>
    <dbReference type="NCBI Taxonomy" id="481309"/>
    <lineage>
        <taxon>Eukaryota</taxon>
        <taxon>Metazoa</taxon>
        <taxon>Ecdysozoa</taxon>
        <taxon>Arthropoda</taxon>
        <taxon>Hexapoda</taxon>
        <taxon>Insecta</taxon>
        <taxon>Pterygota</taxon>
        <taxon>Neoptera</taxon>
        <taxon>Endopterygota</taxon>
        <taxon>Lepidoptera</taxon>
        <taxon>Glossata</taxon>
        <taxon>Ditrysia</taxon>
        <taxon>Pyraloidea</taxon>
        <taxon>Crambidae</taxon>
        <taxon>Pyraustinae</taxon>
        <taxon>Loxostege</taxon>
    </lineage>
</organism>
<dbReference type="InterPro" id="IPR017853">
    <property type="entry name" value="GH"/>
</dbReference>
<dbReference type="Proteomes" id="UP001549920">
    <property type="component" value="Unassembled WGS sequence"/>
</dbReference>
<dbReference type="InterPro" id="IPR048395">
    <property type="entry name" value="Glyco_hydro_31_C"/>
</dbReference>
<keyword evidence="5" id="KW-0732">Signal</keyword>
<evidence type="ECO:0000256" key="1">
    <source>
        <dbReference type="ARBA" id="ARBA00007806"/>
    </source>
</evidence>
<protein>
    <submittedName>
        <fullName evidence="8">Uncharacterized protein</fullName>
    </submittedName>
</protein>
<keyword evidence="2 4" id="KW-0378">Hydrolase</keyword>
<feature type="signal peptide" evidence="5">
    <location>
        <begin position="1"/>
        <end position="23"/>
    </location>
</feature>
<accession>A0ABR3HIR1</accession>